<gene>
    <name evidence="3" type="ORF">EAH81_21030</name>
</gene>
<organism evidence="3 4">
    <name type="scientific">Flavobacterium pectinovorum</name>
    <dbReference type="NCBI Taxonomy" id="29533"/>
    <lineage>
        <taxon>Bacteria</taxon>
        <taxon>Pseudomonadati</taxon>
        <taxon>Bacteroidota</taxon>
        <taxon>Flavobacteriia</taxon>
        <taxon>Flavobacteriales</taxon>
        <taxon>Flavobacteriaceae</taxon>
        <taxon>Flavobacterium</taxon>
    </lineage>
</organism>
<dbReference type="InterPro" id="IPR016097">
    <property type="entry name" value="DUF695"/>
</dbReference>
<feature type="signal peptide" evidence="1">
    <location>
        <begin position="1"/>
        <end position="22"/>
    </location>
</feature>
<keyword evidence="1" id="KW-0732">Signal</keyword>
<proteinExistence type="predicted"/>
<evidence type="ECO:0000313" key="4">
    <source>
        <dbReference type="Proteomes" id="UP000319700"/>
    </source>
</evidence>
<keyword evidence="4" id="KW-1185">Reference proteome</keyword>
<dbReference type="AlphaFoldDB" id="A0A502EDI1"/>
<dbReference type="Pfam" id="PF05117">
    <property type="entry name" value="DUF695"/>
    <property type="match status" value="1"/>
</dbReference>
<protein>
    <submittedName>
        <fullName evidence="3">DUF695 domain-containing protein</fullName>
    </submittedName>
</protein>
<evidence type="ECO:0000313" key="3">
    <source>
        <dbReference type="EMBL" id="TPG35497.1"/>
    </source>
</evidence>
<sequence>MKSKIRKIFILLFVTITTASFCQNKTIEKMEWLTTRTEYEGLPLYLRIPNYKNIWEYKSKYPVLISITLEFESIKDNGLPTSDYNKSLMDFDLEVINIFEGENCGIIFLIETYGGERNYWFYGEDSKTISNLFNELKSKYSDKKIKLDYQNNADWSFINDYPVQLYKNQ</sequence>
<reference evidence="3 4" key="1">
    <citation type="journal article" date="2019" name="Environ. Microbiol.">
        <title>Species interactions and distinct microbial communities in high Arctic permafrost affected cryosols are associated with the CH4 and CO2 gas fluxes.</title>
        <authorList>
            <person name="Altshuler I."/>
            <person name="Hamel J."/>
            <person name="Turney S."/>
            <person name="Magnuson E."/>
            <person name="Levesque R."/>
            <person name="Greer C."/>
            <person name="Whyte L.G."/>
        </authorList>
    </citation>
    <scope>NUCLEOTIDE SEQUENCE [LARGE SCALE GENOMIC DNA]</scope>
    <source>
        <strain evidence="3 4">42</strain>
    </source>
</reference>
<evidence type="ECO:0000259" key="2">
    <source>
        <dbReference type="Pfam" id="PF05117"/>
    </source>
</evidence>
<feature type="domain" description="DUF695" evidence="2">
    <location>
        <begin position="58"/>
        <end position="160"/>
    </location>
</feature>
<dbReference type="RefSeq" id="WP_140510815.1">
    <property type="nucleotide sequence ID" value="NZ_RCZH01000016.1"/>
</dbReference>
<feature type="chain" id="PRO_5021223302" evidence="1">
    <location>
        <begin position="23"/>
        <end position="169"/>
    </location>
</feature>
<dbReference type="Proteomes" id="UP000319700">
    <property type="component" value="Unassembled WGS sequence"/>
</dbReference>
<accession>A0A502EDI1</accession>
<dbReference type="EMBL" id="RCZH01000016">
    <property type="protein sequence ID" value="TPG35497.1"/>
    <property type="molecule type" value="Genomic_DNA"/>
</dbReference>
<evidence type="ECO:0000256" key="1">
    <source>
        <dbReference type="SAM" id="SignalP"/>
    </source>
</evidence>
<dbReference type="OrthoDB" id="1356073at2"/>
<name>A0A502EDI1_9FLAO</name>
<comment type="caution">
    <text evidence="3">The sequence shown here is derived from an EMBL/GenBank/DDBJ whole genome shotgun (WGS) entry which is preliminary data.</text>
</comment>